<evidence type="ECO:0000256" key="2">
    <source>
        <dbReference type="ARBA" id="ARBA00022801"/>
    </source>
</evidence>
<dbReference type="InterPro" id="IPR048912">
    <property type="entry name" value="BetaGal1-like_ABD1"/>
</dbReference>
<keyword evidence="2" id="KW-0378">Hydrolase</keyword>
<dbReference type="PRINTS" id="PR00742">
    <property type="entry name" value="GLHYDRLASE35"/>
</dbReference>
<dbReference type="InterPro" id="IPR008979">
    <property type="entry name" value="Galactose-bd-like_sf"/>
</dbReference>
<keyword evidence="7" id="KW-1185">Reference proteome</keyword>
<dbReference type="KEGG" id="mro:MROS_0967"/>
<dbReference type="Pfam" id="PF21317">
    <property type="entry name" value="BetaGal_ABD_1"/>
    <property type="match status" value="1"/>
</dbReference>
<dbReference type="HOGENOM" id="CLU_007853_0_1_10"/>
<dbReference type="InterPro" id="IPR017853">
    <property type="entry name" value="GH"/>
</dbReference>
<dbReference type="GO" id="GO:0004553">
    <property type="term" value="F:hydrolase activity, hydrolyzing O-glycosyl compounds"/>
    <property type="evidence" value="ECO:0007669"/>
    <property type="project" value="InterPro"/>
</dbReference>
<gene>
    <name evidence="6" type="ordered locus">MROS_0967</name>
</gene>
<dbReference type="SUPFAM" id="SSF51445">
    <property type="entry name" value="(Trans)glycosidases"/>
    <property type="match status" value="1"/>
</dbReference>
<sequence length="772" mass="88120">MYLFAVLSLMSGFIYPQNKNNHSFKIGKHDFLLDGKPFQIRCGELHFARIPKEYWRHRIKMMKAMGMNTICAYLFWNFHERTPGNFKWDGEADVAQFCKIAQEEGLWVILRPGPYVCAEWEMGGLPWWLLKNENIKLRTKDPLFINASRNYLMEVGRVLAPLQITNGGPIILVQVENEHGFYADDPEYMGIIKDAILEAGFNVPLFACNPTYHLEKGYRKDIFPVVNFGSNPEEAFRALRKILPEGPLMCGEFYSGWFDTWGNPHTFGEIDRYLKDMEYMLKTGASFSIYMAHGGTTFGFWAGADRPFKPDVSSYDYGAPVTEAGWTSEKFFATRNLISKYLTPGEELPEPPEQNPVITIPSFKLTEVAPLFENLPEPKISSEPKTMEFYDQSRGSILYRVVLPPGEEAVFKAEGVHDFAWVFLNNKKLGVLDRRKQNYEIRIPERDTESVLDIFVHAMGRINFGPEVHDRKGLIAPVEFKDKRNKLIDVKEWKIYNFTYDSVMLSSFNYAIAKEKLNTPGVWRGEFSIDSKGDSFLDMRRWGKGLVWINGHCLGRFWNIGPTQTMYIPAPWLKTGKNEILVLDILGPEEPVLQGLDEPILNMLMPGKDFTLSKRPDVSVDISNRIPVRAGAFQNDNNMESVSFNKPIKGRYFCIELLNAHGGTRTTGIAELDLLDNNGEPISHQTWTIAYVNSEELIEENGAAENAIDGQTFNCWITNMEEGKTDFPYYLVIDLGKETEISGLIYVPVTGKNNAGKIKDYKIYIGSDIIKM</sequence>
<organism evidence="6 7">
    <name type="scientific">Melioribacter roseus (strain DSM 23840 / JCM 17771 / VKM B-2668 / P3M-2)</name>
    <dbReference type="NCBI Taxonomy" id="1191523"/>
    <lineage>
        <taxon>Bacteria</taxon>
        <taxon>Pseudomonadati</taxon>
        <taxon>Ignavibacteriota</taxon>
        <taxon>Ignavibacteria</taxon>
        <taxon>Ignavibacteriales</taxon>
        <taxon>Melioribacteraceae</taxon>
        <taxon>Melioribacter</taxon>
    </lineage>
</organism>
<dbReference type="STRING" id="1191523.MROS_0967"/>
<protein>
    <submittedName>
        <fullName evidence="6">Beta-galactosidase</fullName>
    </submittedName>
</protein>
<accession>I6ZYV3</accession>
<dbReference type="InterPro" id="IPR001944">
    <property type="entry name" value="Glycoside_Hdrlase_35"/>
</dbReference>
<evidence type="ECO:0000256" key="4">
    <source>
        <dbReference type="RuleBase" id="RU003679"/>
    </source>
</evidence>
<dbReference type="PATRIC" id="fig|1191523.3.peg.1021"/>
<evidence type="ECO:0000313" key="6">
    <source>
        <dbReference type="EMBL" id="AFN74208.1"/>
    </source>
</evidence>
<dbReference type="Pfam" id="PF01301">
    <property type="entry name" value="Glyco_hydro_35"/>
    <property type="match status" value="1"/>
</dbReference>
<dbReference type="PROSITE" id="PS50022">
    <property type="entry name" value="FA58C_3"/>
    <property type="match status" value="1"/>
</dbReference>
<evidence type="ECO:0000256" key="3">
    <source>
        <dbReference type="ARBA" id="ARBA00023295"/>
    </source>
</evidence>
<dbReference type="Proteomes" id="UP000009011">
    <property type="component" value="Chromosome"/>
</dbReference>
<dbReference type="InterPro" id="IPR000421">
    <property type="entry name" value="FA58C"/>
</dbReference>
<dbReference type="Pfam" id="PF21467">
    <property type="entry name" value="BetaGal_gal-bd"/>
    <property type="match status" value="1"/>
</dbReference>
<dbReference type="GO" id="GO:0005975">
    <property type="term" value="P:carbohydrate metabolic process"/>
    <property type="evidence" value="ECO:0007669"/>
    <property type="project" value="InterPro"/>
</dbReference>
<dbReference type="InterPro" id="IPR031330">
    <property type="entry name" value="Gly_Hdrlase_35_cat"/>
</dbReference>
<name>I6ZYV3_MELRP</name>
<proteinExistence type="inferred from homology"/>
<reference evidence="6 7" key="1">
    <citation type="journal article" date="2013" name="PLoS ONE">
        <title>Genomic analysis of Melioribacter roseus, facultatively anaerobic organotrophic bacterium representing a novel deep lineage within Bacteriodetes/Chlorobi group.</title>
        <authorList>
            <person name="Kadnikov V.V."/>
            <person name="Mardanov A.V."/>
            <person name="Podosokorskaya O.A."/>
            <person name="Gavrilov S.N."/>
            <person name="Kublanov I.V."/>
            <person name="Beletsky A.V."/>
            <person name="Bonch-Osmolovskaya E.A."/>
            <person name="Ravin N.V."/>
        </authorList>
    </citation>
    <scope>NUCLEOTIDE SEQUENCE [LARGE SCALE GENOMIC DNA]</scope>
    <source>
        <strain evidence="7">JCM 17771 / P3M-2</strain>
    </source>
</reference>
<evidence type="ECO:0000313" key="7">
    <source>
        <dbReference type="Proteomes" id="UP000009011"/>
    </source>
</evidence>
<feature type="domain" description="F5/8 type C" evidence="5">
    <location>
        <begin position="667"/>
        <end position="772"/>
    </location>
</feature>
<dbReference type="Gene3D" id="3.20.20.80">
    <property type="entry name" value="Glycosidases"/>
    <property type="match status" value="1"/>
</dbReference>
<dbReference type="InterPro" id="IPR048913">
    <property type="entry name" value="BetaGal_gal-bd"/>
</dbReference>
<dbReference type="Pfam" id="PF00754">
    <property type="entry name" value="F5_F8_type_C"/>
    <property type="match status" value="1"/>
</dbReference>
<evidence type="ECO:0000256" key="1">
    <source>
        <dbReference type="ARBA" id="ARBA00009809"/>
    </source>
</evidence>
<dbReference type="SUPFAM" id="SSF49785">
    <property type="entry name" value="Galactose-binding domain-like"/>
    <property type="match status" value="2"/>
</dbReference>
<dbReference type="EMBL" id="CP003557">
    <property type="protein sequence ID" value="AFN74208.1"/>
    <property type="molecule type" value="Genomic_DNA"/>
</dbReference>
<dbReference type="eggNOG" id="COG1874">
    <property type="taxonomic scope" value="Bacteria"/>
</dbReference>
<dbReference type="Gene3D" id="2.60.120.260">
    <property type="entry name" value="Galactose-binding domain-like"/>
    <property type="match status" value="3"/>
</dbReference>
<keyword evidence="3" id="KW-0326">Glycosidase</keyword>
<dbReference type="AlphaFoldDB" id="I6ZYV3"/>
<comment type="similarity">
    <text evidence="1 4">Belongs to the glycosyl hydrolase 35 family.</text>
</comment>
<evidence type="ECO:0000259" key="5">
    <source>
        <dbReference type="PROSITE" id="PS50022"/>
    </source>
</evidence>
<dbReference type="PANTHER" id="PTHR23421">
    <property type="entry name" value="BETA-GALACTOSIDASE RELATED"/>
    <property type="match status" value="1"/>
</dbReference>